<dbReference type="RefSeq" id="WP_145845683.1">
    <property type="nucleotide sequence ID" value="NZ_CP042239.1"/>
</dbReference>
<dbReference type="InterPro" id="IPR024230">
    <property type="entry name" value="GspL_cyto_dom"/>
</dbReference>
<dbReference type="Proteomes" id="UP000318055">
    <property type="component" value="Chromosome"/>
</dbReference>
<dbReference type="GO" id="GO:0015627">
    <property type="term" value="C:type II protein secretion system complex"/>
    <property type="evidence" value="ECO:0007669"/>
    <property type="project" value="InterPro"/>
</dbReference>
<feature type="domain" description="GspL cytoplasmic actin-ATPase-like" evidence="1">
    <location>
        <begin position="29"/>
        <end position="210"/>
    </location>
</feature>
<dbReference type="Pfam" id="PF05134">
    <property type="entry name" value="T2SSL"/>
    <property type="match status" value="1"/>
</dbReference>
<evidence type="ECO:0000259" key="1">
    <source>
        <dbReference type="Pfam" id="PF05134"/>
    </source>
</evidence>
<accession>A0A518RDP6</accession>
<dbReference type="KEGG" id="ssua:FPZ54_05870"/>
<dbReference type="NCBIfam" id="TIGR01709">
    <property type="entry name" value="typeII_sec_gspL"/>
    <property type="match status" value="1"/>
</dbReference>
<name>A0A518RDP6_9SPHN</name>
<evidence type="ECO:0000313" key="2">
    <source>
        <dbReference type="EMBL" id="QDX25590.1"/>
    </source>
</evidence>
<dbReference type="Gene3D" id="3.30.420.380">
    <property type="match status" value="1"/>
</dbReference>
<dbReference type="SUPFAM" id="SSF53067">
    <property type="entry name" value="Actin-like ATPase domain"/>
    <property type="match status" value="1"/>
</dbReference>
<gene>
    <name evidence="2" type="ORF">FPZ54_05870</name>
</gene>
<dbReference type="GO" id="GO:0009276">
    <property type="term" value="C:Gram-negative-bacterium-type cell wall"/>
    <property type="evidence" value="ECO:0007669"/>
    <property type="project" value="InterPro"/>
</dbReference>
<dbReference type="EMBL" id="CP042239">
    <property type="protein sequence ID" value="QDX25590.1"/>
    <property type="molecule type" value="Genomic_DNA"/>
</dbReference>
<dbReference type="OrthoDB" id="7432052at2"/>
<dbReference type="InterPro" id="IPR043129">
    <property type="entry name" value="ATPase_NBD"/>
</dbReference>
<reference evidence="2 3" key="1">
    <citation type="submission" date="2019-07" db="EMBL/GenBank/DDBJ databases">
        <title>Sphingomonas alkalisoli sp. nov., isolated from rhizosphere soil of Suaedae salsa.</title>
        <authorList>
            <person name="Zhang H."/>
            <person name="Xu L."/>
            <person name="Zhang J.-X."/>
            <person name="Sun J.-Q."/>
        </authorList>
    </citation>
    <scope>NUCLEOTIDE SEQUENCE [LARGE SCALE GENOMIC DNA]</scope>
    <source>
        <strain evidence="2 3">XS-10</strain>
    </source>
</reference>
<organism evidence="2 3">
    <name type="scientific">Sphingomonas suaedae</name>
    <dbReference type="NCBI Taxonomy" id="2599297"/>
    <lineage>
        <taxon>Bacteria</taxon>
        <taxon>Pseudomonadati</taxon>
        <taxon>Pseudomonadota</taxon>
        <taxon>Alphaproteobacteria</taxon>
        <taxon>Sphingomonadales</taxon>
        <taxon>Sphingomonadaceae</taxon>
        <taxon>Sphingomonas</taxon>
    </lineage>
</organism>
<protein>
    <submittedName>
        <fullName evidence="2">General secretion pathway protein GspL</fullName>
    </submittedName>
</protein>
<dbReference type="GO" id="GO:0015628">
    <property type="term" value="P:protein secretion by the type II secretion system"/>
    <property type="evidence" value="ECO:0007669"/>
    <property type="project" value="InterPro"/>
</dbReference>
<proteinExistence type="predicted"/>
<dbReference type="AlphaFoldDB" id="A0A518RDP6"/>
<dbReference type="CDD" id="cd24017">
    <property type="entry name" value="ASKHA_T2SSL_N"/>
    <property type="match status" value="1"/>
</dbReference>
<evidence type="ECO:0000313" key="3">
    <source>
        <dbReference type="Proteomes" id="UP000318055"/>
    </source>
</evidence>
<sequence length="364" mass="37122">MTGQPISEFADEPSGGVWTLAGGRPIIADPDGPATMLVPGESVLVLAVDLPLASRAKRIEALPFAIEDKIADPIESVHLAIGEEIAPKKYLVAVVRHTRMVEWVEAAEVAGLGHAALVPDALALPVPGPGEWCAEAGDGRVVVRSGDATGFAAPAALIGPAWEAAGRPRIWNMGATPIGELPQQPYAGGGGGLAERLMRPALDLRQGIYARRASAARSSWLKRFGWIAAAGIAAHTVIAAADAVMLRVIAERRAEDVRTAVAQAAPGTPLNGDLEQTVVELLPAPGAAPGGFVPAVTQLSRALAPLSSAVTARAMRYEGSALVLEIEPGAGDLAGRVRAALQAAGVAGQVSAGADGAIRVSIAA</sequence>
<keyword evidence="3" id="KW-1185">Reference proteome</keyword>
<dbReference type="InterPro" id="IPR007812">
    <property type="entry name" value="T2SS_protein-GspL"/>
</dbReference>